<dbReference type="Proteomes" id="UP000002217">
    <property type="component" value="Chromosome"/>
</dbReference>
<dbReference type="EMBL" id="CP001720">
    <property type="protein sequence ID" value="ACV64097.1"/>
    <property type="molecule type" value="Genomic_DNA"/>
</dbReference>
<reference evidence="2 3" key="1">
    <citation type="journal article" date="2009" name="Stand. Genomic Sci.">
        <title>Complete genome sequence of Desulfotomaculum acetoxidans type strain (5575).</title>
        <authorList>
            <person name="Spring S."/>
            <person name="Lapidus A."/>
            <person name="Schroder M."/>
            <person name="Gleim D."/>
            <person name="Sims D."/>
            <person name="Meincke L."/>
            <person name="Glavina Del Rio T."/>
            <person name="Tice H."/>
            <person name="Copeland A."/>
            <person name="Cheng J.F."/>
            <person name="Lucas S."/>
            <person name="Chen F."/>
            <person name="Nolan M."/>
            <person name="Bruce D."/>
            <person name="Goodwin L."/>
            <person name="Pitluck S."/>
            <person name="Ivanova N."/>
            <person name="Mavromatis K."/>
            <person name="Mikhailova N."/>
            <person name="Pati A."/>
            <person name="Chen A."/>
            <person name="Palaniappan K."/>
            <person name="Land M."/>
            <person name="Hauser L."/>
            <person name="Chang Y.J."/>
            <person name="Jeffries C.D."/>
            <person name="Chain P."/>
            <person name="Saunders E."/>
            <person name="Brettin T."/>
            <person name="Detter J.C."/>
            <person name="Goker M."/>
            <person name="Bristow J."/>
            <person name="Eisen J.A."/>
            <person name="Markowitz V."/>
            <person name="Hugenholtz P."/>
            <person name="Kyrpides N.C."/>
            <person name="Klenk H.P."/>
            <person name="Han C."/>
        </authorList>
    </citation>
    <scope>NUCLEOTIDE SEQUENCE [LARGE SCALE GENOMIC DNA]</scope>
    <source>
        <strain evidence="3">ATCC 49208 / DSM 771 / VKM B-1644</strain>
    </source>
</reference>
<proteinExistence type="predicted"/>
<feature type="domain" description="DUF1540" evidence="1">
    <location>
        <begin position="5"/>
        <end position="65"/>
    </location>
</feature>
<evidence type="ECO:0000313" key="3">
    <source>
        <dbReference type="Proteomes" id="UP000002217"/>
    </source>
</evidence>
<evidence type="ECO:0000259" key="1">
    <source>
        <dbReference type="Pfam" id="PF07561"/>
    </source>
</evidence>
<gene>
    <name evidence="2" type="ordered locus">Dtox_3367</name>
</gene>
<dbReference type="InterPro" id="IPR011437">
    <property type="entry name" value="DUF1540"/>
</dbReference>
<dbReference type="OrthoDB" id="1681234at2"/>
<dbReference type="HOGENOM" id="CLU_175500_0_0_9"/>
<dbReference type="Pfam" id="PF07561">
    <property type="entry name" value="DUF1540"/>
    <property type="match status" value="1"/>
</dbReference>
<protein>
    <recommendedName>
        <fullName evidence="1">DUF1540 domain-containing protein</fullName>
    </recommendedName>
</protein>
<dbReference type="KEGG" id="dae:Dtox_3367"/>
<dbReference type="AlphaFoldDB" id="C8W5U7"/>
<organism evidence="2 3">
    <name type="scientific">Desulfofarcimen acetoxidans (strain ATCC 49208 / DSM 771 / KCTC 5769 / VKM B-1644 / 5575)</name>
    <name type="common">Desulfotomaculum acetoxidans</name>
    <dbReference type="NCBI Taxonomy" id="485916"/>
    <lineage>
        <taxon>Bacteria</taxon>
        <taxon>Bacillati</taxon>
        <taxon>Bacillota</taxon>
        <taxon>Clostridia</taxon>
        <taxon>Eubacteriales</taxon>
        <taxon>Peptococcaceae</taxon>
        <taxon>Desulfofarcimen</taxon>
    </lineage>
</organism>
<keyword evidence="3" id="KW-1185">Reference proteome</keyword>
<dbReference type="RefSeq" id="WP_015758787.1">
    <property type="nucleotide sequence ID" value="NC_013216.1"/>
</dbReference>
<evidence type="ECO:0000313" key="2">
    <source>
        <dbReference type="EMBL" id="ACV64097.1"/>
    </source>
</evidence>
<accession>C8W5U7</accession>
<name>C8W5U7_DESAS</name>
<sequence length="89" mass="9300">MNQNIRCTVADCHYWASGNMCAANQILVTTDNVAAVAPPQIDANMAHAIAPTAAGLSMATACKTYVQRGSNQALANNVVGISNSGFRFI</sequence>